<sequence>MDFSKIESSLYGDVEDDDDLLAELMALENEGKRKVESSTQKRSAATPSRSGRTLDPRALSAALAEIPDDDGEMSDAIEDDEELLGELADLLGDDQPEAVAPPPLPSRPARQQDDSLLHKLREVESEYKKMKADAAGNTSKIRRYDRALAKISDLIEKAEKGIKFDLSEIPPSPSASAAPQSSSEPVPPSAPVRSSSTEQPPRELPRKKEVLPPPVPPRKEEPQRVHADSSSSSAAPAKPDGGLQKEVLLSLLQRRKQAYIKNAHLASKAEDKAAALEFVAVAKQFDEAIKAVNSGVLTECDESEIPPTPPPYRIPPSKMPPPKTISEDLQRRVEVFIDLSSKYKAEDNERKLRMNSRIIENYQEAMREIRAGRPFDLSELPPPPGFEKLASRTALLVQNVSATPMAAARPLAAVDPRSGGPPSRQQNQLQFLLTRQKQFKDAAILAKKRGDVITAKKYLLSAKGFEPMIEASHNGLPVDIRKAPIPPQVLPSQGTLKPTIESQKSLTGNESALIAGDTREVFASMERDLIRQVKLCDNNRTHFAKLGDVSRVKLYESMLSSCKRDLLQIRSEAANGNVPPRFRYVIKEFPCVEMNADMPPEVARVVIVGADEVKLPSGYKPTDGNIYVAYDFPFPHDSHQTGKTKLVSGTDSPRFNETVDFNVNRKSRQLLRVIKRSGIKFEVYQKGGFLRSDKLLGTTEFKINDLENKATIDGIVALMDGRKPAGGRLAVNVKVREPLGETALKVIKEKWLVIEQ</sequence>
<name>A0AA39IJY1_9BILA</name>
<comment type="similarity">
    <text evidence="1">Belongs to the CC2D1 family.</text>
</comment>
<dbReference type="Gene3D" id="2.60.40.150">
    <property type="entry name" value="C2 domain"/>
    <property type="match status" value="1"/>
</dbReference>
<feature type="compositionally biased region" description="Polar residues" evidence="2">
    <location>
        <begin position="37"/>
        <end position="51"/>
    </location>
</feature>
<dbReference type="SUPFAM" id="SSF49562">
    <property type="entry name" value="C2 domain (Calcium/lipid-binding domain, CaLB)"/>
    <property type="match status" value="1"/>
</dbReference>
<accession>A0AA39IJY1</accession>
<evidence type="ECO:0000313" key="5">
    <source>
        <dbReference type="Proteomes" id="UP001175271"/>
    </source>
</evidence>
<dbReference type="InterPro" id="IPR035892">
    <property type="entry name" value="C2_domain_sf"/>
</dbReference>
<dbReference type="Pfam" id="PF00168">
    <property type="entry name" value="C2"/>
    <property type="match status" value="1"/>
</dbReference>
<feature type="domain" description="C2" evidence="3">
    <location>
        <begin position="584"/>
        <end position="716"/>
    </location>
</feature>
<evidence type="ECO:0000259" key="3">
    <source>
        <dbReference type="PROSITE" id="PS50004"/>
    </source>
</evidence>
<dbReference type="SMART" id="SM00685">
    <property type="entry name" value="DM14"/>
    <property type="match status" value="4"/>
</dbReference>
<comment type="caution">
    <text evidence="4">The sequence shown here is derived from an EMBL/GenBank/DDBJ whole genome shotgun (WGS) entry which is preliminary data.</text>
</comment>
<reference evidence="4" key="1">
    <citation type="submission" date="2023-06" db="EMBL/GenBank/DDBJ databases">
        <title>Genomic analysis of the entomopathogenic nematode Steinernema hermaphroditum.</title>
        <authorList>
            <person name="Schwarz E.M."/>
            <person name="Heppert J.K."/>
            <person name="Baniya A."/>
            <person name="Schwartz H.T."/>
            <person name="Tan C.-H."/>
            <person name="Antoshechkin I."/>
            <person name="Sternberg P.W."/>
            <person name="Goodrich-Blair H."/>
            <person name="Dillman A.R."/>
        </authorList>
    </citation>
    <scope>NUCLEOTIDE SEQUENCE</scope>
    <source>
        <strain evidence="4">PS9179</strain>
        <tissue evidence="4">Whole animal</tissue>
    </source>
</reference>
<feature type="compositionally biased region" description="Basic and acidic residues" evidence="2">
    <location>
        <begin position="217"/>
        <end position="227"/>
    </location>
</feature>
<feature type="compositionally biased region" description="Low complexity" evidence="2">
    <location>
        <begin position="228"/>
        <end position="237"/>
    </location>
</feature>
<feature type="compositionally biased region" description="Low complexity" evidence="2">
    <location>
        <begin position="174"/>
        <end position="184"/>
    </location>
</feature>
<proteinExistence type="inferred from homology"/>
<dbReference type="SMART" id="SM00239">
    <property type="entry name" value="C2"/>
    <property type="match status" value="1"/>
</dbReference>
<dbReference type="GO" id="GO:0001227">
    <property type="term" value="F:DNA-binding transcription repressor activity, RNA polymerase II-specific"/>
    <property type="evidence" value="ECO:0007669"/>
    <property type="project" value="InterPro"/>
</dbReference>
<dbReference type="AlphaFoldDB" id="A0AA39IJY1"/>
<dbReference type="Proteomes" id="UP001175271">
    <property type="component" value="Unassembled WGS sequence"/>
</dbReference>
<feature type="region of interest" description="Disordered" evidence="2">
    <location>
        <begin position="165"/>
        <end position="242"/>
    </location>
</feature>
<feature type="compositionally biased region" description="Basic and acidic residues" evidence="2">
    <location>
        <begin position="200"/>
        <end position="210"/>
    </location>
</feature>
<dbReference type="PANTHER" id="PTHR13076:SF9">
    <property type="entry name" value="COILED-COIL AND C2 DOMAIN-CONTAINING PROTEIN 1-LIKE"/>
    <property type="match status" value="1"/>
</dbReference>
<keyword evidence="5" id="KW-1185">Reference proteome</keyword>
<dbReference type="EMBL" id="JAUCMV010000001">
    <property type="protein sequence ID" value="KAK0425708.1"/>
    <property type="molecule type" value="Genomic_DNA"/>
</dbReference>
<dbReference type="Pfam" id="PF21528">
    <property type="entry name" value="CC2D1A-B_DM14"/>
    <property type="match status" value="2"/>
</dbReference>
<organism evidence="4 5">
    <name type="scientific">Steinernema hermaphroditum</name>
    <dbReference type="NCBI Taxonomy" id="289476"/>
    <lineage>
        <taxon>Eukaryota</taxon>
        <taxon>Metazoa</taxon>
        <taxon>Ecdysozoa</taxon>
        <taxon>Nematoda</taxon>
        <taxon>Chromadorea</taxon>
        <taxon>Rhabditida</taxon>
        <taxon>Tylenchina</taxon>
        <taxon>Panagrolaimomorpha</taxon>
        <taxon>Strongyloidoidea</taxon>
        <taxon>Steinernematidae</taxon>
        <taxon>Steinernema</taxon>
    </lineage>
</organism>
<dbReference type="PROSITE" id="PS50004">
    <property type="entry name" value="C2"/>
    <property type="match status" value="1"/>
</dbReference>
<evidence type="ECO:0000313" key="4">
    <source>
        <dbReference type="EMBL" id="KAK0425708.1"/>
    </source>
</evidence>
<dbReference type="InterPro" id="IPR000008">
    <property type="entry name" value="C2_dom"/>
</dbReference>
<gene>
    <name evidence="4" type="ORF">QR680_009332</name>
</gene>
<dbReference type="InterPro" id="IPR039725">
    <property type="entry name" value="CC2D1A/B"/>
</dbReference>
<feature type="region of interest" description="Disordered" evidence="2">
    <location>
        <begin position="89"/>
        <end position="117"/>
    </location>
</feature>
<dbReference type="PANTHER" id="PTHR13076">
    <property type="entry name" value="COILED-COIL AND C2 DOMAIN-CONTAINING PROTEIN 1-LIKE"/>
    <property type="match status" value="1"/>
</dbReference>
<feature type="region of interest" description="Disordered" evidence="2">
    <location>
        <begin position="29"/>
        <end position="59"/>
    </location>
</feature>
<evidence type="ECO:0000256" key="1">
    <source>
        <dbReference type="ARBA" id="ARBA00010672"/>
    </source>
</evidence>
<dbReference type="InterPro" id="IPR006608">
    <property type="entry name" value="CC2D1A/B_DM14"/>
</dbReference>
<feature type="compositionally biased region" description="Pro residues" evidence="2">
    <location>
        <begin position="306"/>
        <end position="321"/>
    </location>
</feature>
<feature type="region of interest" description="Disordered" evidence="2">
    <location>
        <begin position="300"/>
        <end position="321"/>
    </location>
</feature>
<evidence type="ECO:0000256" key="2">
    <source>
        <dbReference type="SAM" id="MobiDB-lite"/>
    </source>
</evidence>
<protein>
    <recommendedName>
        <fullName evidence="3">C2 domain-containing protein</fullName>
    </recommendedName>
</protein>